<name>A0A9Q0DDY8_9TELE</name>
<evidence type="ECO:0000256" key="1">
    <source>
        <dbReference type="ARBA" id="ARBA00004141"/>
    </source>
</evidence>
<dbReference type="InterPro" id="IPR059010">
    <property type="entry name" value="TMEM179-179B"/>
</dbReference>
<dbReference type="PANTHER" id="PTHR31056:SF1">
    <property type="entry name" value="TRANSMEMBRANE PROTEIN 179B"/>
    <property type="match status" value="1"/>
</dbReference>
<comment type="subcellular location">
    <subcellularLocation>
        <location evidence="1">Membrane</location>
        <topology evidence="1">Multi-pass membrane protein</topology>
    </subcellularLocation>
</comment>
<feature type="transmembrane region" description="Helical" evidence="6">
    <location>
        <begin position="167"/>
        <end position="185"/>
    </location>
</feature>
<dbReference type="InterPro" id="IPR029776">
    <property type="entry name" value="TMEM179B"/>
</dbReference>
<keyword evidence="3 6" id="KW-1133">Transmembrane helix</keyword>
<comment type="similarity">
    <text evidence="5">Belongs to the TMEM179 family.</text>
</comment>
<organism evidence="7 8">
    <name type="scientific">Muraenolepis orangiensis</name>
    <name type="common">Patagonian moray cod</name>
    <dbReference type="NCBI Taxonomy" id="630683"/>
    <lineage>
        <taxon>Eukaryota</taxon>
        <taxon>Metazoa</taxon>
        <taxon>Chordata</taxon>
        <taxon>Craniata</taxon>
        <taxon>Vertebrata</taxon>
        <taxon>Euteleostomi</taxon>
        <taxon>Actinopterygii</taxon>
        <taxon>Neopterygii</taxon>
        <taxon>Teleostei</taxon>
        <taxon>Neoteleostei</taxon>
        <taxon>Acanthomorphata</taxon>
        <taxon>Zeiogadaria</taxon>
        <taxon>Gadariae</taxon>
        <taxon>Gadiformes</taxon>
        <taxon>Muraenolepidoidei</taxon>
        <taxon>Muraenolepididae</taxon>
        <taxon>Muraenolepis</taxon>
    </lineage>
</organism>
<dbReference type="EMBL" id="JANIIK010000118">
    <property type="protein sequence ID" value="KAJ3584912.1"/>
    <property type="molecule type" value="Genomic_DNA"/>
</dbReference>
<feature type="transmembrane region" description="Helical" evidence="6">
    <location>
        <begin position="7"/>
        <end position="28"/>
    </location>
</feature>
<feature type="transmembrane region" description="Helical" evidence="6">
    <location>
        <begin position="97"/>
        <end position="122"/>
    </location>
</feature>
<evidence type="ECO:0000313" key="8">
    <source>
        <dbReference type="Proteomes" id="UP001148018"/>
    </source>
</evidence>
<dbReference type="Pfam" id="PF26158">
    <property type="entry name" value="Claudin_TMEM179-179B"/>
    <property type="match status" value="1"/>
</dbReference>
<gene>
    <name evidence="7" type="ORF">NHX12_013635</name>
</gene>
<evidence type="ECO:0000256" key="3">
    <source>
        <dbReference type="ARBA" id="ARBA00022989"/>
    </source>
</evidence>
<reference evidence="7" key="1">
    <citation type="submission" date="2022-07" db="EMBL/GenBank/DDBJ databases">
        <title>Chromosome-level genome of Muraenolepis orangiensis.</title>
        <authorList>
            <person name="Kim J."/>
        </authorList>
    </citation>
    <scope>NUCLEOTIDE SEQUENCE</scope>
    <source>
        <strain evidence="7">KU_S4_2022</strain>
        <tissue evidence="7">Muscle</tissue>
    </source>
</reference>
<accession>A0A9Q0DDY8</accession>
<dbReference type="Proteomes" id="UP001148018">
    <property type="component" value="Unassembled WGS sequence"/>
</dbReference>
<keyword evidence="4 6" id="KW-0472">Membrane</keyword>
<evidence type="ECO:0000313" key="7">
    <source>
        <dbReference type="EMBL" id="KAJ3584912.1"/>
    </source>
</evidence>
<dbReference type="OrthoDB" id="8914435at2759"/>
<protein>
    <recommendedName>
        <fullName evidence="9">Transmembrane protein 179B</fullName>
    </recommendedName>
</protein>
<keyword evidence="2 6" id="KW-0812">Transmembrane</keyword>
<dbReference type="PANTHER" id="PTHR31056">
    <property type="entry name" value="TRANSMEMBRANE PROTEIN 179B"/>
    <property type="match status" value="1"/>
</dbReference>
<feature type="transmembrane region" description="Helical" evidence="6">
    <location>
        <begin position="65"/>
        <end position="85"/>
    </location>
</feature>
<sequence>MSGLHFVELALSVGCLVCGIVTAVSVTITQGGLGGQCMLYGTVSYNATAHTVQAQLPGPVSLCSFVSGVSVAVAIVCFLLALYSLCSGCSGSRRERVCVYFTLCVCGLFLLFLLVSGCILHVGRDALCRDIVDTVDGITSCEQAQKLKWAAPFDGENFYTRLHNAETAVWVNLSLWAVMGVLLFVQKGAKK</sequence>
<dbReference type="AlphaFoldDB" id="A0A9Q0DDY8"/>
<evidence type="ECO:0000256" key="6">
    <source>
        <dbReference type="SAM" id="Phobius"/>
    </source>
</evidence>
<evidence type="ECO:0000256" key="2">
    <source>
        <dbReference type="ARBA" id="ARBA00022692"/>
    </source>
</evidence>
<proteinExistence type="inferred from homology"/>
<evidence type="ECO:0008006" key="9">
    <source>
        <dbReference type="Google" id="ProtNLM"/>
    </source>
</evidence>
<comment type="caution">
    <text evidence="7">The sequence shown here is derived from an EMBL/GenBank/DDBJ whole genome shotgun (WGS) entry which is preliminary data.</text>
</comment>
<keyword evidence="8" id="KW-1185">Reference proteome</keyword>
<evidence type="ECO:0000256" key="4">
    <source>
        <dbReference type="ARBA" id="ARBA00023136"/>
    </source>
</evidence>
<evidence type="ECO:0000256" key="5">
    <source>
        <dbReference type="ARBA" id="ARBA00093776"/>
    </source>
</evidence>